<name>A0ABR8Y2B8_9BACL</name>
<feature type="transmembrane region" description="Helical" evidence="6">
    <location>
        <begin position="526"/>
        <end position="545"/>
    </location>
</feature>
<dbReference type="Pfam" id="PF03176">
    <property type="entry name" value="MMPL"/>
    <property type="match status" value="2"/>
</dbReference>
<evidence type="ECO:0000256" key="3">
    <source>
        <dbReference type="ARBA" id="ARBA00022692"/>
    </source>
</evidence>
<feature type="transmembrane region" description="Helical" evidence="6">
    <location>
        <begin position="169"/>
        <end position="202"/>
    </location>
</feature>
<evidence type="ECO:0000313" key="8">
    <source>
        <dbReference type="EMBL" id="MBD8038338.1"/>
    </source>
</evidence>
<dbReference type="InterPro" id="IPR000731">
    <property type="entry name" value="SSD"/>
</dbReference>
<proteinExistence type="predicted"/>
<feature type="transmembrane region" description="Helical" evidence="6">
    <location>
        <begin position="630"/>
        <end position="653"/>
    </location>
</feature>
<keyword evidence="4 6" id="KW-1133">Transmembrane helix</keyword>
<keyword evidence="9" id="KW-1185">Reference proteome</keyword>
<dbReference type="Gene3D" id="1.20.1640.10">
    <property type="entry name" value="Multidrug efflux transporter AcrB transmembrane domain"/>
    <property type="match status" value="2"/>
</dbReference>
<evidence type="ECO:0000259" key="7">
    <source>
        <dbReference type="PROSITE" id="PS50156"/>
    </source>
</evidence>
<keyword evidence="5 6" id="KW-0472">Membrane</keyword>
<feature type="transmembrane region" description="Helical" evidence="6">
    <location>
        <begin position="214"/>
        <end position="235"/>
    </location>
</feature>
<dbReference type="SUPFAM" id="SSF82866">
    <property type="entry name" value="Multidrug efflux transporter AcrB transmembrane domain"/>
    <property type="match status" value="2"/>
</dbReference>
<evidence type="ECO:0000313" key="9">
    <source>
        <dbReference type="Proteomes" id="UP000619101"/>
    </source>
</evidence>
<dbReference type="Proteomes" id="UP000619101">
    <property type="component" value="Unassembled WGS sequence"/>
</dbReference>
<dbReference type="InterPro" id="IPR050545">
    <property type="entry name" value="Mycobact_MmpL"/>
</dbReference>
<organism evidence="8 9">
    <name type="scientific">Solibacillus faecavium</name>
    <dbReference type="NCBI Taxonomy" id="2762221"/>
    <lineage>
        <taxon>Bacteria</taxon>
        <taxon>Bacillati</taxon>
        <taxon>Bacillota</taxon>
        <taxon>Bacilli</taxon>
        <taxon>Bacillales</taxon>
        <taxon>Caryophanaceae</taxon>
        <taxon>Solibacillus</taxon>
    </lineage>
</organism>
<dbReference type="RefSeq" id="WP_191701399.1">
    <property type="nucleotide sequence ID" value="NZ_JACSPZ010000010.1"/>
</dbReference>
<feature type="transmembrane region" description="Helical" evidence="6">
    <location>
        <begin position="335"/>
        <end position="359"/>
    </location>
</feature>
<gene>
    <name evidence="8" type="ORF">H9635_16440</name>
</gene>
<evidence type="ECO:0000256" key="1">
    <source>
        <dbReference type="ARBA" id="ARBA00004651"/>
    </source>
</evidence>
<sequence length="705" mass="78043">MKQFAVFVTRFAKPIVLIWCTLLVILAYLALQLPAKLQGDGFFYDGDHSYVTNELSETFNLPAKTIFVLFEDKTEEEINTALESLETIEEIQTITSPVGVEELNNNGFAYGLLEFDNTVVDYFPIIDELREKLGENNGISITGEPVISKDINLASQNDLIKAETIGLPIALIVLLLAFGTIVASLLPIFVGGATVVMTLGILTLLGDSVNLSIFVLNIVPMLGLALSIDFALLLINRYREERNTQSIEHSVQTAIQTAGRSIIFSALCVMIGLGAMVVIDVEIFMNIALGGTIVVLLAVLTGLTLLPATLILLGDRLNKGRIFRIKPTASRWQKFAAFVMKRPVTIIFVAVILLIIAMVPIKDIELTIPSTESLPTSYESRQTFDKLDEEFGIAENTPVFLLAENYDDWDTTEGREKIFDIQQQLLDDPMVDRVTSMFTVANIESAEMWEMANSNPQAPGVLDEVAENFIKEDKMYMVAYLNTTGATSEAQDFVRDWMDKDLGVDFALSGQAKFNQEIFDEIANKVLIAIAIIIVSTFFILMVAFRSILIPLKAIIMNILGLGATFGILVYIFQYGHFGLEATTLVLIVPVLIFCLVFGLSMDYEVFLISRIQEEYLKGSNNTKATIDGLVSTSKIITSAALIMIVITGAFAFTDVMPVKQIGVGIAIAIAIDATIIRLMLVPSFMKLFGDWNWWLPFRKDTRPK</sequence>
<dbReference type="PANTHER" id="PTHR33406">
    <property type="entry name" value="MEMBRANE PROTEIN MJ1562-RELATED"/>
    <property type="match status" value="1"/>
</dbReference>
<feature type="transmembrane region" description="Helical" evidence="6">
    <location>
        <begin position="287"/>
        <end position="314"/>
    </location>
</feature>
<feature type="domain" description="SSD" evidence="7">
    <location>
        <begin position="184"/>
        <end position="312"/>
    </location>
</feature>
<evidence type="ECO:0000256" key="5">
    <source>
        <dbReference type="ARBA" id="ARBA00023136"/>
    </source>
</evidence>
<dbReference type="InterPro" id="IPR004869">
    <property type="entry name" value="MMPL_dom"/>
</dbReference>
<protein>
    <submittedName>
        <fullName evidence="8">MMPL family transporter</fullName>
    </submittedName>
</protein>
<evidence type="ECO:0000256" key="2">
    <source>
        <dbReference type="ARBA" id="ARBA00022475"/>
    </source>
</evidence>
<dbReference type="PANTHER" id="PTHR33406:SF13">
    <property type="entry name" value="MEMBRANE PROTEIN YDFJ"/>
    <property type="match status" value="1"/>
</dbReference>
<comment type="subcellular location">
    <subcellularLocation>
        <location evidence="1">Cell membrane</location>
        <topology evidence="1">Multi-pass membrane protein</topology>
    </subcellularLocation>
</comment>
<reference evidence="8 9" key="1">
    <citation type="submission" date="2020-08" db="EMBL/GenBank/DDBJ databases">
        <title>A Genomic Blueprint of the Chicken Gut Microbiome.</title>
        <authorList>
            <person name="Gilroy R."/>
            <person name="Ravi A."/>
            <person name="Getino M."/>
            <person name="Pursley I."/>
            <person name="Horton D.L."/>
            <person name="Alikhan N.-F."/>
            <person name="Baker D."/>
            <person name="Gharbi K."/>
            <person name="Hall N."/>
            <person name="Watson M."/>
            <person name="Adriaenssens E.M."/>
            <person name="Foster-Nyarko E."/>
            <person name="Jarju S."/>
            <person name="Secka A."/>
            <person name="Antonio M."/>
            <person name="Oren A."/>
            <person name="Chaudhuri R."/>
            <person name="La Ragione R.M."/>
            <person name="Hildebrand F."/>
            <person name="Pallen M.J."/>
        </authorList>
    </citation>
    <scope>NUCLEOTIDE SEQUENCE [LARGE SCALE GENOMIC DNA]</scope>
    <source>
        <strain evidence="8 9">A46</strain>
    </source>
</reference>
<feature type="transmembrane region" description="Helical" evidence="6">
    <location>
        <begin position="659"/>
        <end position="681"/>
    </location>
</feature>
<keyword evidence="2" id="KW-1003">Cell membrane</keyword>
<feature type="transmembrane region" description="Helical" evidence="6">
    <location>
        <begin position="262"/>
        <end position="281"/>
    </location>
</feature>
<keyword evidence="3 6" id="KW-0812">Transmembrane</keyword>
<comment type="caution">
    <text evidence="8">The sequence shown here is derived from an EMBL/GenBank/DDBJ whole genome shotgun (WGS) entry which is preliminary data.</text>
</comment>
<feature type="transmembrane region" description="Helical" evidence="6">
    <location>
        <begin position="12"/>
        <end position="31"/>
    </location>
</feature>
<dbReference type="EMBL" id="JACSPZ010000010">
    <property type="protein sequence ID" value="MBD8038338.1"/>
    <property type="molecule type" value="Genomic_DNA"/>
</dbReference>
<evidence type="ECO:0000256" key="6">
    <source>
        <dbReference type="SAM" id="Phobius"/>
    </source>
</evidence>
<dbReference type="PROSITE" id="PS50156">
    <property type="entry name" value="SSD"/>
    <property type="match status" value="1"/>
</dbReference>
<feature type="transmembrane region" description="Helical" evidence="6">
    <location>
        <begin position="552"/>
        <end position="573"/>
    </location>
</feature>
<evidence type="ECO:0000256" key="4">
    <source>
        <dbReference type="ARBA" id="ARBA00022989"/>
    </source>
</evidence>
<accession>A0ABR8Y2B8</accession>
<feature type="transmembrane region" description="Helical" evidence="6">
    <location>
        <begin position="585"/>
        <end position="609"/>
    </location>
</feature>